<name>A0A956RNH1_UNCEI</name>
<evidence type="ECO:0000256" key="1">
    <source>
        <dbReference type="SAM" id="Phobius"/>
    </source>
</evidence>
<accession>A0A956RNH1</accession>
<reference evidence="3" key="1">
    <citation type="submission" date="2020-04" db="EMBL/GenBank/DDBJ databases">
        <authorList>
            <person name="Zhang T."/>
        </authorList>
    </citation>
    <scope>NUCLEOTIDE SEQUENCE</scope>
    <source>
        <strain evidence="3">HKST-UBA01</strain>
    </source>
</reference>
<keyword evidence="1" id="KW-0812">Transmembrane</keyword>
<dbReference type="NCBIfam" id="TIGR03349">
    <property type="entry name" value="IV_VI_DotU"/>
    <property type="match status" value="1"/>
</dbReference>
<dbReference type="InterPro" id="IPR038522">
    <property type="entry name" value="T4/T6SS_DotU_sf"/>
</dbReference>
<evidence type="ECO:0000313" key="3">
    <source>
        <dbReference type="EMBL" id="MCA9727093.1"/>
    </source>
</evidence>
<comment type="caution">
    <text evidence="3">The sequence shown here is derived from an EMBL/GenBank/DDBJ whole genome shotgun (WGS) entry which is preliminary data.</text>
</comment>
<protein>
    <submittedName>
        <fullName evidence="3">Type IVB secretion system protein IcmH/DotU</fullName>
    </submittedName>
</protein>
<gene>
    <name evidence="3" type="primary">icmH</name>
    <name evidence="3" type="ORF">KC729_05365</name>
</gene>
<evidence type="ECO:0000313" key="4">
    <source>
        <dbReference type="Proteomes" id="UP000697710"/>
    </source>
</evidence>
<dbReference type="PANTHER" id="PTHR38033:SF1">
    <property type="entry name" value="DOTU FAMILY TYPE IV_VI SECRETION SYSTEM PROTEIN"/>
    <property type="match status" value="1"/>
</dbReference>
<organism evidence="3 4">
    <name type="scientific">Eiseniibacteriota bacterium</name>
    <dbReference type="NCBI Taxonomy" id="2212470"/>
    <lineage>
        <taxon>Bacteria</taxon>
        <taxon>Candidatus Eiseniibacteriota</taxon>
    </lineage>
</organism>
<keyword evidence="1" id="KW-1133">Transmembrane helix</keyword>
<dbReference type="InterPro" id="IPR017732">
    <property type="entry name" value="T4/T6SS_DotU"/>
</dbReference>
<dbReference type="AlphaFoldDB" id="A0A956RNH1"/>
<sequence length="231" mass="25827">MSDTQATVVPRGTGSRTGKLAAAAGPMLSMIFVLRKSRDLDRHPDLHGKVVQAFEDFRRHARDGGVPAGDLDDASYALAATLDETMLLANWAGRDQWQADSMARRYCNNEFVGLGFYDKLAQVRRSVPARAETLEIFYYCLVAGFQGKLVESPKELADLTDQLARELASADSTVSPTAYQKVGRLEPLRRFPWLAVVVTCVALPFFVWFLTWSLLDRRAAHIVDTLRAYHF</sequence>
<reference evidence="3" key="2">
    <citation type="journal article" date="2021" name="Microbiome">
        <title>Successional dynamics and alternative stable states in a saline activated sludge microbial community over 9 years.</title>
        <authorList>
            <person name="Wang Y."/>
            <person name="Ye J."/>
            <person name="Ju F."/>
            <person name="Liu L."/>
            <person name="Boyd J.A."/>
            <person name="Deng Y."/>
            <person name="Parks D.H."/>
            <person name="Jiang X."/>
            <person name="Yin X."/>
            <person name="Woodcroft B.J."/>
            <person name="Tyson G.W."/>
            <person name="Hugenholtz P."/>
            <person name="Polz M.F."/>
            <person name="Zhang T."/>
        </authorList>
    </citation>
    <scope>NUCLEOTIDE SEQUENCE</scope>
    <source>
        <strain evidence="3">HKST-UBA01</strain>
    </source>
</reference>
<dbReference type="Pfam" id="PF09850">
    <property type="entry name" value="DotU"/>
    <property type="match status" value="1"/>
</dbReference>
<dbReference type="Proteomes" id="UP000697710">
    <property type="component" value="Unassembled WGS sequence"/>
</dbReference>
<dbReference type="PANTHER" id="PTHR38033">
    <property type="entry name" value="MEMBRANE PROTEIN-RELATED"/>
    <property type="match status" value="1"/>
</dbReference>
<dbReference type="Gene3D" id="1.25.40.590">
    <property type="entry name" value="Type IV / VI secretion system, DotU"/>
    <property type="match status" value="1"/>
</dbReference>
<evidence type="ECO:0000259" key="2">
    <source>
        <dbReference type="Pfam" id="PF09850"/>
    </source>
</evidence>
<dbReference type="EMBL" id="JAGQHR010000108">
    <property type="protein sequence ID" value="MCA9727093.1"/>
    <property type="molecule type" value="Genomic_DNA"/>
</dbReference>
<proteinExistence type="predicted"/>
<keyword evidence="1" id="KW-0472">Membrane</keyword>
<feature type="domain" description="Type IV / VI secretion system DotU" evidence="2">
    <location>
        <begin position="20"/>
        <end position="209"/>
    </location>
</feature>
<dbReference type="NCBIfam" id="NF038228">
    <property type="entry name" value="IcmH_DotU_IVB"/>
    <property type="match status" value="1"/>
</dbReference>
<feature type="transmembrane region" description="Helical" evidence="1">
    <location>
        <begin position="191"/>
        <end position="210"/>
    </location>
</feature>